<reference evidence="6" key="1">
    <citation type="submission" date="2016-06" db="EMBL/GenBank/DDBJ databases">
        <authorList>
            <person name="Varghese N."/>
        </authorList>
    </citation>
    <scope>NUCLEOTIDE SEQUENCE [LARGE SCALE GENOMIC DNA]</scope>
    <source>
        <strain evidence="6">DSM 45344</strain>
    </source>
</reference>
<dbReference type="Proteomes" id="UP000199393">
    <property type="component" value="Chromosome I"/>
</dbReference>
<accession>A0A1C3MYF5</accession>
<dbReference type="GO" id="GO:0016757">
    <property type="term" value="F:glycosyltransferase activity"/>
    <property type="evidence" value="ECO:0007669"/>
    <property type="project" value="UniProtKB-KW"/>
</dbReference>
<protein>
    <submittedName>
        <fullName evidence="5">Glycosyltransferase involved in cell wall bisynthesis</fullName>
    </submittedName>
</protein>
<name>A0A1C3MYF5_9ACTN</name>
<dbReference type="PATRIC" id="fig|307121.4.peg.856"/>
<keyword evidence="1" id="KW-0328">Glycosyltransferase</keyword>
<feature type="domain" description="Glycosyltransferase subfamily 4-like N-terminal" evidence="4">
    <location>
        <begin position="44"/>
        <end position="177"/>
    </location>
</feature>
<evidence type="ECO:0000259" key="4">
    <source>
        <dbReference type="Pfam" id="PF13439"/>
    </source>
</evidence>
<evidence type="ECO:0000259" key="3">
    <source>
        <dbReference type="Pfam" id="PF00534"/>
    </source>
</evidence>
<dbReference type="GO" id="GO:1901137">
    <property type="term" value="P:carbohydrate derivative biosynthetic process"/>
    <property type="evidence" value="ECO:0007669"/>
    <property type="project" value="UniProtKB-ARBA"/>
</dbReference>
<dbReference type="STRING" id="307121.GA0070620_0832"/>
<sequence>MSTPRVVVVWRSLLLPVSETFVRNQGDALPSWRPVYLGARKVASPIAADSDVIVFPQTAAGGRGWRLLRLTGGSLRLRRLLTRLRPALVHAHFGGDGWLISRTAQQLGVPLVITLHGLDVTRQAAVPGPRGARHRRNLRVAFERAALVIAVSGFIRDRAVELGADPAKVRVHHTGVPVPPQPPATPKTWDVIFVGRFVDKKGADDLVEALGLLPDLRPRALFVGSGPLEEPTRERAARLGVDATFVGAQPPEEVMRQLAASRILAAPSRTAADGDSEGLPTTILEAASLGVPVVATRHSGIPEAVRHGETGLLCAERDRAALAENIRQLLSDEPRREQLGRAARRHVETAFDLQRQTRLLEELYEQVVAGSPGARRDGDPAVHAPA</sequence>
<proteinExistence type="predicted"/>
<evidence type="ECO:0000256" key="1">
    <source>
        <dbReference type="ARBA" id="ARBA00022676"/>
    </source>
</evidence>
<dbReference type="EMBL" id="LT598496">
    <property type="protein sequence ID" value="SBV25358.1"/>
    <property type="molecule type" value="Genomic_DNA"/>
</dbReference>
<dbReference type="InterPro" id="IPR028098">
    <property type="entry name" value="Glyco_trans_4-like_N"/>
</dbReference>
<dbReference type="AlphaFoldDB" id="A0A1C3MYF5"/>
<gene>
    <name evidence="5" type="ORF">GA0070620_0832</name>
</gene>
<dbReference type="PANTHER" id="PTHR45947">
    <property type="entry name" value="SULFOQUINOVOSYL TRANSFERASE SQD2"/>
    <property type="match status" value="1"/>
</dbReference>
<dbReference type="InterPro" id="IPR050194">
    <property type="entry name" value="Glycosyltransferase_grp1"/>
</dbReference>
<dbReference type="PANTHER" id="PTHR45947:SF14">
    <property type="entry name" value="SLL1723 PROTEIN"/>
    <property type="match status" value="1"/>
</dbReference>
<dbReference type="Gene3D" id="3.40.50.2000">
    <property type="entry name" value="Glycogen Phosphorylase B"/>
    <property type="match status" value="2"/>
</dbReference>
<evidence type="ECO:0000313" key="5">
    <source>
        <dbReference type="EMBL" id="SBV25358.1"/>
    </source>
</evidence>
<evidence type="ECO:0000313" key="6">
    <source>
        <dbReference type="Proteomes" id="UP000199393"/>
    </source>
</evidence>
<dbReference type="RefSeq" id="WP_091597992.1">
    <property type="nucleotide sequence ID" value="NZ_JBHRWG010000007.1"/>
</dbReference>
<evidence type="ECO:0000256" key="2">
    <source>
        <dbReference type="ARBA" id="ARBA00022679"/>
    </source>
</evidence>
<dbReference type="Pfam" id="PF13439">
    <property type="entry name" value="Glyco_transf_4"/>
    <property type="match status" value="1"/>
</dbReference>
<feature type="domain" description="Glycosyl transferase family 1" evidence="3">
    <location>
        <begin position="186"/>
        <end position="345"/>
    </location>
</feature>
<dbReference type="InterPro" id="IPR001296">
    <property type="entry name" value="Glyco_trans_1"/>
</dbReference>
<dbReference type="Pfam" id="PF00534">
    <property type="entry name" value="Glycos_transf_1"/>
    <property type="match status" value="1"/>
</dbReference>
<keyword evidence="6" id="KW-1185">Reference proteome</keyword>
<keyword evidence="2 5" id="KW-0808">Transferase</keyword>
<organism evidence="5 6">
    <name type="scientific">Micromonospora krabiensis</name>
    <dbReference type="NCBI Taxonomy" id="307121"/>
    <lineage>
        <taxon>Bacteria</taxon>
        <taxon>Bacillati</taxon>
        <taxon>Actinomycetota</taxon>
        <taxon>Actinomycetes</taxon>
        <taxon>Micromonosporales</taxon>
        <taxon>Micromonosporaceae</taxon>
        <taxon>Micromonospora</taxon>
    </lineage>
</organism>
<dbReference type="SUPFAM" id="SSF53756">
    <property type="entry name" value="UDP-Glycosyltransferase/glycogen phosphorylase"/>
    <property type="match status" value="1"/>
</dbReference>
<dbReference type="OrthoDB" id="506201at2"/>